<evidence type="ECO:0000313" key="3">
    <source>
        <dbReference type="Proteomes" id="UP000070720"/>
    </source>
</evidence>
<reference evidence="2 3" key="1">
    <citation type="journal article" date="2007" name="Science">
        <title>The Fusarium graminearum genome reveals a link between localized polymorphism and pathogen specialization.</title>
        <authorList>
            <person name="Cuomo C.A."/>
            <person name="Gueldener U."/>
            <person name="Xu J.-R."/>
            <person name="Trail F."/>
            <person name="Turgeon B.G."/>
            <person name="Di Pietro A."/>
            <person name="Walton J.D."/>
            <person name="Ma L.-J."/>
            <person name="Baker S.E."/>
            <person name="Rep M."/>
            <person name="Adam G."/>
            <person name="Antoniw J."/>
            <person name="Baldwin T."/>
            <person name="Calvo S.E."/>
            <person name="Chang Y.-L."/>
            <person name="DeCaprio D."/>
            <person name="Gale L.R."/>
            <person name="Gnerre S."/>
            <person name="Goswami R.S."/>
            <person name="Hammond-Kosack K."/>
            <person name="Harris L.J."/>
            <person name="Hilburn K."/>
            <person name="Kennell J.C."/>
            <person name="Kroken S."/>
            <person name="Magnuson J.K."/>
            <person name="Mannhaupt G."/>
            <person name="Mauceli E.W."/>
            <person name="Mewes H.-W."/>
            <person name="Mitterbauer R."/>
            <person name="Muehlbauer G."/>
            <person name="Muensterkoetter M."/>
            <person name="Nelson D."/>
            <person name="O'Donnell K."/>
            <person name="Ouellet T."/>
            <person name="Qi W."/>
            <person name="Quesneville H."/>
            <person name="Roncero M.I.G."/>
            <person name="Seong K.-Y."/>
            <person name="Tetko I.V."/>
            <person name="Urban M."/>
            <person name="Waalwijk C."/>
            <person name="Ward T.J."/>
            <person name="Yao J."/>
            <person name="Birren B.W."/>
            <person name="Kistler H.C."/>
        </authorList>
    </citation>
    <scope>NUCLEOTIDE SEQUENCE [LARGE SCALE GENOMIC DNA]</scope>
    <source>
        <strain evidence="3">ATCC MYA-4620 / CBS 123657 / FGSC 9075 / NRRL 31084 / PH-1</strain>
        <strain evidence="2">PH-1 / ATCC MYA-4620 / FGSC 9075 / NRRL 31084</strain>
    </source>
</reference>
<accession>A0A098DH31</accession>
<dbReference type="KEGG" id="fgr:FGSG_13289"/>
<dbReference type="RefSeq" id="XP_011319896.1">
    <property type="nucleotide sequence ID" value="XM_011321594.1"/>
</dbReference>
<protein>
    <submittedName>
        <fullName evidence="1">Chromosome 2, complete genome</fullName>
    </submittedName>
</protein>
<dbReference type="HOGENOM" id="CLU_1396440_0_0_1"/>
<gene>
    <name evidence="1" type="ORF">FGRAMPH1_01T10907</name>
</gene>
<name>I1S8W1_GIBZE</name>
<evidence type="ECO:0000313" key="1">
    <source>
        <dbReference type="EMBL" id="CEF77256.1"/>
    </source>
</evidence>
<evidence type="ECO:0000313" key="2">
    <source>
        <dbReference type="EnsemblFungi" id="CEF77256"/>
    </source>
</evidence>
<dbReference type="EnsemblFungi" id="CEF77256">
    <property type="protein sequence ID" value="CEF77256"/>
    <property type="gene ID" value="FGRRES_13289"/>
</dbReference>
<dbReference type="VEuPathDB" id="FungiDB:FGRAMPH1_01G10907"/>
<organism evidence="1 3">
    <name type="scientific">Gibberella zeae (strain ATCC MYA-4620 / CBS 123657 / FGSC 9075 / NRRL 31084 / PH-1)</name>
    <name type="common">Wheat head blight fungus</name>
    <name type="synonym">Fusarium graminearum</name>
    <dbReference type="NCBI Taxonomy" id="229533"/>
    <lineage>
        <taxon>Eukaryota</taxon>
        <taxon>Fungi</taxon>
        <taxon>Dikarya</taxon>
        <taxon>Ascomycota</taxon>
        <taxon>Pezizomycotina</taxon>
        <taxon>Sordariomycetes</taxon>
        <taxon>Hypocreomycetidae</taxon>
        <taxon>Hypocreales</taxon>
        <taxon>Nectriaceae</taxon>
        <taxon>Fusarium</taxon>
    </lineage>
</organism>
<keyword evidence="3" id="KW-1185">Reference proteome</keyword>
<dbReference type="EMBL" id="HG970333">
    <property type="protein sequence ID" value="CEF77256.1"/>
    <property type="molecule type" value="Genomic_DNA"/>
</dbReference>
<accession>I1S8W1</accession>
<sequence length="195" mass="20886">MTLKDSGRAPLSRGKFIDGFPMASPKRIQSSNNYFINPLVRYGRLPHASILERNAASPNHQLITVEIICPRTITLSASAAQLKIPLLCNNFGGSLAFLSLPLSLFGGGAGGTDDNIGIRSYSYSIASTDEIVFLSAVEGLTRSQTAVQNGAFDGVDVAAAAAFFQRLCLCAHGELFRELYVSGYVSMCRCLEEVG</sequence>
<reference evidence="2" key="4">
    <citation type="submission" date="2017-01" db="UniProtKB">
        <authorList>
            <consortium name="EnsemblFungi"/>
        </authorList>
    </citation>
    <scope>IDENTIFICATION</scope>
    <source>
        <strain evidence="2">PH-1 / ATCC MYA-4620 / FGSC 9075 / NRRL 31084</strain>
    </source>
</reference>
<reference evidence="1 3" key="3">
    <citation type="journal article" date="2015" name="BMC Genomics">
        <title>The completed genome sequence of the pathogenic ascomycete fungus Fusarium graminearum.</title>
        <authorList>
            <person name="King R."/>
            <person name="Urban M."/>
            <person name="Hammond-Kosack M.C."/>
            <person name="Hassani-Pak K."/>
            <person name="Hammond-Kosack K.E."/>
        </authorList>
    </citation>
    <scope>NUCLEOTIDE SEQUENCE [LARGE SCALE GENOMIC DNA]</scope>
    <source>
        <strain evidence="3">ATCC MYA-4620 / CBS 123657 / FGSC 9075 / NRRL 31084 / PH-1</strain>
        <strain evidence="1">PH-1</strain>
    </source>
</reference>
<proteinExistence type="predicted"/>
<dbReference type="AlphaFoldDB" id="I1S8W1"/>
<reference evidence="2 3" key="2">
    <citation type="journal article" date="2010" name="Nature">
        <title>Comparative genomics reveals mobile pathogenicity chromosomes in Fusarium.</title>
        <authorList>
            <person name="Ma L.J."/>
            <person name="van der Does H.C."/>
            <person name="Borkovich K.A."/>
            <person name="Coleman J.J."/>
            <person name="Daboussi M.J."/>
            <person name="Di Pietro A."/>
            <person name="Dufresne M."/>
            <person name="Freitag M."/>
            <person name="Grabherr M."/>
            <person name="Henrissat B."/>
            <person name="Houterman P.M."/>
            <person name="Kang S."/>
            <person name="Shim W.B."/>
            <person name="Woloshuk C."/>
            <person name="Xie X."/>
            <person name="Xu J.R."/>
            <person name="Antoniw J."/>
            <person name="Baker S.E."/>
            <person name="Bluhm B.H."/>
            <person name="Breakspear A."/>
            <person name="Brown D.W."/>
            <person name="Butchko R.A."/>
            <person name="Chapman S."/>
            <person name="Coulson R."/>
            <person name="Coutinho P.M."/>
            <person name="Danchin E.G."/>
            <person name="Diener A."/>
            <person name="Gale L.R."/>
            <person name="Gardiner D.M."/>
            <person name="Goff S."/>
            <person name="Hammond-Kosack K.E."/>
            <person name="Hilburn K."/>
            <person name="Hua-Van A."/>
            <person name="Jonkers W."/>
            <person name="Kazan K."/>
            <person name="Kodira C.D."/>
            <person name="Koehrsen M."/>
            <person name="Kumar L."/>
            <person name="Lee Y.H."/>
            <person name="Li L."/>
            <person name="Manners J.M."/>
            <person name="Miranda-Saavedra D."/>
            <person name="Mukherjee M."/>
            <person name="Park G."/>
            <person name="Park J."/>
            <person name="Park S.Y."/>
            <person name="Proctor R.H."/>
            <person name="Regev A."/>
            <person name="Ruiz-Roldan M.C."/>
            <person name="Sain D."/>
            <person name="Sakthikumar S."/>
            <person name="Sykes S."/>
            <person name="Schwartz D.C."/>
            <person name="Turgeon B.G."/>
            <person name="Wapinski I."/>
            <person name="Yoder O."/>
            <person name="Young S."/>
            <person name="Zeng Q."/>
            <person name="Zhou S."/>
            <person name="Galagan J."/>
            <person name="Cuomo C.A."/>
            <person name="Kistler H.C."/>
            <person name="Rep M."/>
        </authorList>
    </citation>
    <scope>GENOME REANNOTATION</scope>
    <source>
        <strain evidence="3">ATCC MYA-4620 / CBS 123657 / FGSC 9075 / NRRL 31084 / PH-1</strain>
        <strain evidence="2">PH-1 / ATCC MYA-4620 / FGSC 9075 / NRRL 31084</strain>
    </source>
</reference>
<dbReference type="Proteomes" id="UP000070720">
    <property type="component" value="Chromosome 2"/>
</dbReference>
<dbReference type="InParanoid" id="I1S8W1"/>